<proteinExistence type="inferred from homology"/>
<dbReference type="Gene3D" id="3.30.1370.100">
    <property type="entry name" value="MutL, C-terminal domain, regulatory subdomain"/>
    <property type="match status" value="1"/>
</dbReference>
<evidence type="ECO:0000313" key="6">
    <source>
        <dbReference type="Proteomes" id="UP000000707"/>
    </source>
</evidence>
<sequence length="624" mass="71527">MLNQIQKADIQRITSGQVIIDLLSIVKELVENSIDASSDLIEIAFKEHGLETIEINDNGHGIPPEDHKTLCLKHFTSKISRFEDLDSVQTLGFRGEALSSICSVASVQITTSTKESLPGATELEYDHMGELVKQEIVLNKRTDSGMKISVSDIFKNLPVRQKNFVKNIKKEFNKMISFLYNYIIINPQIKFVVTNSVAGKKKVLISTQRTGSLLNNFIIIYGTKSVESLKPIDIEVNSNFKVSGYISSLSIGKGRSIKDKQHLYLNNRPIIHSEMMKLINEVYNQFNNLQFPVFILNVLINDSIDVNLNPDKTRINFSQDLNEFRQELVRFWESENMEQQLVLKPSKDPKPQDHKPKPDIISTKRIPIELSAPKPKKPKFANYMNEEIFKTQNLKTTVNSHYIRLKSHKKGVVSLKSKDDTHPGDERLVEKEISVSKLQFNQMQLIGQFNLGFILTRLQDNLFIVDQHASDEKYNYEDLKNKFRVQSQQLITPIPLNLNLVEIQKLSEFINLVENNGFKVNDDNQITHLPTYKNIQFDKEDLVELLSQLPCHPILPKINSVLAMKACRKSTMIGQHLNVHTMKKILSHLSELDKPWNCPHGRPTLRHLHDLGGINNKVTDYLYK</sequence>
<dbReference type="InterPro" id="IPR014721">
    <property type="entry name" value="Ribsml_uS5_D2-typ_fold_subgr"/>
</dbReference>
<dbReference type="GO" id="GO:0030983">
    <property type="term" value="F:mismatched DNA binding"/>
    <property type="evidence" value="ECO:0007669"/>
    <property type="project" value="InterPro"/>
</dbReference>
<organism evidence="6">
    <name type="scientific">Candida tenuis (strain ATCC 10573 / BCRC 21748 / CBS 615 / JCM 9827 / NBRC 10315 / NRRL Y-1498 / VKM Y-70)</name>
    <name type="common">Yeast</name>
    <name type="synonym">Yamadazyma tenuis</name>
    <dbReference type="NCBI Taxonomy" id="590646"/>
    <lineage>
        <taxon>Eukaryota</taxon>
        <taxon>Fungi</taxon>
        <taxon>Dikarya</taxon>
        <taxon>Ascomycota</taxon>
        <taxon>Saccharomycotina</taxon>
        <taxon>Pichiomycetes</taxon>
        <taxon>Debaryomycetaceae</taxon>
        <taxon>Yamadazyma</taxon>
    </lineage>
</organism>
<name>G3BD28_CANTC</name>
<dbReference type="HOGENOM" id="CLU_004131_0_2_1"/>
<protein>
    <submittedName>
        <fullName evidence="5">DNA mismatch repair protein MutL</fullName>
    </submittedName>
</protein>
<dbReference type="InterPro" id="IPR042120">
    <property type="entry name" value="MutL_C_dimsub"/>
</dbReference>
<keyword evidence="6" id="KW-1185">Reference proteome</keyword>
<dbReference type="CDD" id="cd16926">
    <property type="entry name" value="HATPase_MutL-MLH-PMS-like"/>
    <property type="match status" value="1"/>
</dbReference>
<dbReference type="InterPro" id="IPR014790">
    <property type="entry name" value="MutL_C"/>
</dbReference>
<dbReference type="InterPro" id="IPR036890">
    <property type="entry name" value="HATPase_C_sf"/>
</dbReference>
<dbReference type="Gene3D" id="3.30.565.10">
    <property type="entry name" value="Histidine kinase-like ATPase, C-terminal domain"/>
    <property type="match status" value="1"/>
</dbReference>
<dbReference type="GO" id="GO:0032389">
    <property type="term" value="C:MutLalpha complex"/>
    <property type="evidence" value="ECO:0007669"/>
    <property type="project" value="TreeGrafter"/>
</dbReference>
<dbReference type="NCBIfam" id="TIGR00585">
    <property type="entry name" value="mutl"/>
    <property type="match status" value="1"/>
</dbReference>
<evidence type="ECO:0000256" key="1">
    <source>
        <dbReference type="ARBA" id="ARBA00006082"/>
    </source>
</evidence>
<dbReference type="EMBL" id="GL996528">
    <property type="protein sequence ID" value="EGV60904.1"/>
    <property type="molecule type" value="Genomic_DNA"/>
</dbReference>
<dbReference type="InterPro" id="IPR038973">
    <property type="entry name" value="MutL/Mlh/Pms-like"/>
</dbReference>
<dbReference type="PANTHER" id="PTHR10073">
    <property type="entry name" value="DNA MISMATCH REPAIR PROTEIN MLH, PMS, MUTL"/>
    <property type="match status" value="1"/>
</dbReference>
<gene>
    <name evidence="5" type="ORF">CANTEDRAFT_96340</name>
</gene>
<dbReference type="InterPro" id="IPR014762">
    <property type="entry name" value="DNA_mismatch_repair_CS"/>
</dbReference>
<dbReference type="InterPro" id="IPR002099">
    <property type="entry name" value="MutL/Mlh/PMS"/>
</dbReference>
<feature type="domain" description="DNA mismatch repair protein S5" evidence="4">
    <location>
        <begin position="217"/>
        <end position="333"/>
    </location>
</feature>
<dbReference type="eggNOG" id="KOG1978">
    <property type="taxonomic scope" value="Eukaryota"/>
</dbReference>
<dbReference type="GO" id="GO:0061982">
    <property type="term" value="P:meiosis I cell cycle process"/>
    <property type="evidence" value="ECO:0007669"/>
    <property type="project" value="UniProtKB-ARBA"/>
</dbReference>
<accession>G3BD28</accession>
<dbReference type="InterPro" id="IPR013507">
    <property type="entry name" value="DNA_mismatch_S5_2-like"/>
</dbReference>
<dbReference type="FunFam" id="3.30.565.10:FF:000017">
    <property type="entry name" value="PMS1 homolog 1, mismatch repair system component"/>
    <property type="match status" value="1"/>
</dbReference>
<dbReference type="AlphaFoldDB" id="G3BD28"/>
<dbReference type="SMART" id="SM00853">
    <property type="entry name" value="MutL_C"/>
    <property type="match status" value="1"/>
</dbReference>
<comment type="similarity">
    <text evidence="1">Belongs to the DNA mismatch repair MutL/HexB family.</text>
</comment>
<dbReference type="SUPFAM" id="SSF55874">
    <property type="entry name" value="ATPase domain of HSP90 chaperone/DNA topoisomerase II/histidine kinase"/>
    <property type="match status" value="1"/>
</dbReference>
<evidence type="ECO:0000256" key="2">
    <source>
        <dbReference type="ARBA" id="ARBA00022763"/>
    </source>
</evidence>
<dbReference type="Proteomes" id="UP000000707">
    <property type="component" value="Unassembled WGS sequence"/>
</dbReference>
<keyword evidence="2" id="KW-0227">DNA damage</keyword>
<evidence type="ECO:0000259" key="3">
    <source>
        <dbReference type="SMART" id="SM00853"/>
    </source>
</evidence>
<dbReference type="InterPro" id="IPR037198">
    <property type="entry name" value="MutL_C_sf"/>
</dbReference>
<dbReference type="Pfam" id="PF01119">
    <property type="entry name" value="DNA_mis_repair"/>
    <property type="match status" value="1"/>
</dbReference>
<evidence type="ECO:0000313" key="5">
    <source>
        <dbReference type="EMBL" id="EGV60904.1"/>
    </source>
</evidence>
<dbReference type="PROSITE" id="PS00058">
    <property type="entry name" value="DNA_MISMATCH_REPAIR_1"/>
    <property type="match status" value="1"/>
</dbReference>
<evidence type="ECO:0000259" key="4">
    <source>
        <dbReference type="SMART" id="SM01340"/>
    </source>
</evidence>
<feature type="domain" description="MutL C-terminal dimerisation" evidence="3">
    <location>
        <begin position="445"/>
        <end position="577"/>
    </location>
</feature>
<dbReference type="Gene3D" id="3.30.230.10">
    <property type="match status" value="1"/>
</dbReference>
<reference evidence="5 6" key="1">
    <citation type="journal article" date="2011" name="Proc. Natl. Acad. Sci. U.S.A.">
        <title>Comparative genomics of xylose-fermenting fungi for enhanced biofuel production.</title>
        <authorList>
            <person name="Wohlbach D.J."/>
            <person name="Kuo A."/>
            <person name="Sato T.K."/>
            <person name="Potts K.M."/>
            <person name="Salamov A.A."/>
            <person name="LaButti K.M."/>
            <person name="Sun H."/>
            <person name="Clum A."/>
            <person name="Pangilinan J.L."/>
            <person name="Lindquist E.A."/>
            <person name="Lucas S."/>
            <person name="Lapidus A."/>
            <person name="Jin M."/>
            <person name="Gunawan C."/>
            <person name="Balan V."/>
            <person name="Dale B.E."/>
            <person name="Jeffries T.W."/>
            <person name="Zinkel R."/>
            <person name="Barry K.W."/>
            <person name="Grigoriev I.V."/>
            <person name="Gasch A.P."/>
        </authorList>
    </citation>
    <scope>NUCLEOTIDE SEQUENCE [LARGE SCALE GENOMIC DNA]</scope>
    <source>
        <strain evidence="6">ATCC 10573 / BCRC 21748 / CBS 615 / JCM 9827 / NBRC 10315 / NRRL Y-1498 / VKM Y-70</strain>
    </source>
</reference>
<dbReference type="InterPro" id="IPR020568">
    <property type="entry name" value="Ribosomal_Su5_D2-typ_SF"/>
</dbReference>
<dbReference type="GO" id="GO:0016887">
    <property type="term" value="F:ATP hydrolysis activity"/>
    <property type="evidence" value="ECO:0007669"/>
    <property type="project" value="InterPro"/>
</dbReference>
<dbReference type="SUPFAM" id="SSF54211">
    <property type="entry name" value="Ribosomal protein S5 domain 2-like"/>
    <property type="match status" value="1"/>
</dbReference>
<dbReference type="SMART" id="SM01340">
    <property type="entry name" value="DNA_mis_repair"/>
    <property type="match status" value="1"/>
</dbReference>
<dbReference type="OrthoDB" id="10263226at2759"/>
<dbReference type="GO" id="GO:0140664">
    <property type="term" value="F:ATP-dependent DNA damage sensor activity"/>
    <property type="evidence" value="ECO:0007669"/>
    <property type="project" value="InterPro"/>
</dbReference>
<dbReference type="STRING" id="590646.G3BD28"/>
<dbReference type="PANTHER" id="PTHR10073:SF52">
    <property type="entry name" value="MISMATCH REPAIR ENDONUCLEASE PMS2"/>
    <property type="match status" value="1"/>
</dbReference>
<dbReference type="GO" id="GO:0006298">
    <property type="term" value="P:mismatch repair"/>
    <property type="evidence" value="ECO:0007669"/>
    <property type="project" value="InterPro"/>
</dbReference>
<dbReference type="GO" id="GO:0005524">
    <property type="term" value="F:ATP binding"/>
    <property type="evidence" value="ECO:0007669"/>
    <property type="project" value="InterPro"/>
</dbReference>
<dbReference type="KEGG" id="cten:18250604"/>
<dbReference type="SUPFAM" id="SSF118116">
    <property type="entry name" value="DNA mismatch repair protein MutL"/>
    <property type="match status" value="1"/>
</dbReference>
<dbReference type="GeneID" id="18250604"/>
<dbReference type="Gene3D" id="3.30.1540.20">
    <property type="entry name" value="MutL, C-terminal domain, dimerisation subdomain"/>
    <property type="match status" value="1"/>
</dbReference>
<dbReference type="InterPro" id="IPR042121">
    <property type="entry name" value="MutL_C_regsub"/>
</dbReference>
<dbReference type="Pfam" id="PF13589">
    <property type="entry name" value="HATPase_c_3"/>
    <property type="match status" value="1"/>
</dbReference>
<dbReference type="Pfam" id="PF08676">
    <property type="entry name" value="MutL_C"/>
    <property type="match status" value="1"/>
</dbReference>